<evidence type="ECO:0000256" key="1">
    <source>
        <dbReference type="SAM" id="MobiDB-lite"/>
    </source>
</evidence>
<feature type="non-terminal residue" evidence="2">
    <location>
        <position position="309"/>
    </location>
</feature>
<keyword evidence="3" id="KW-1185">Reference proteome</keyword>
<reference evidence="2" key="1">
    <citation type="submission" date="2023-10" db="EMBL/GenBank/DDBJ databases">
        <title>Genome assembly of Pristionchus species.</title>
        <authorList>
            <person name="Yoshida K."/>
            <person name="Sommer R.J."/>
        </authorList>
    </citation>
    <scope>NUCLEOTIDE SEQUENCE</scope>
    <source>
        <strain evidence="2">RS0144</strain>
    </source>
</reference>
<feature type="compositionally biased region" description="Basic and acidic residues" evidence="1">
    <location>
        <begin position="75"/>
        <end position="85"/>
    </location>
</feature>
<protein>
    <recommendedName>
        <fullName evidence="4">C2H2-type domain-containing protein</fullName>
    </recommendedName>
</protein>
<sequence>MTRCVGGATAFIETAGRSTRLYRYQRVWIRERDHLKIEVEEKEISSENAEMENKRRKSGMTELHESDENGAPSIEKSRSESEKRSMNCDDLQLSIHELDKTAPSNPQCILCETYPLTVRGYVYHLYQQHKLTLIMSGCYLICACEYEIRTHHSSAQHSKDCAGLQFTLHKLVEKIPTTPQCIMCEAHPSTAGGYDGHLEKLHKSSLHAQGMYLICSCGMEVRSKKSFRKKHSKECDGREFTLHKLNEKIHTTPQCVICEAYPSTAYGYAKHMSVRHDFSLESIGIYKKKRGCSFSAGDSTVRSNHYKQV</sequence>
<proteinExistence type="predicted"/>
<comment type="caution">
    <text evidence="2">The sequence shown here is derived from an EMBL/GenBank/DDBJ whole genome shotgun (WGS) entry which is preliminary data.</text>
</comment>
<name>A0AAV5S9C8_9BILA</name>
<dbReference type="EMBL" id="BTSX01000001">
    <property type="protein sequence ID" value="GMS79711.1"/>
    <property type="molecule type" value="Genomic_DNA"/>
</dbReference>
<evidence type="ECO:0008006" key="4">
    <source>
        <dbReference type="Google" id="ProtNLM"/>
    </source>
</evidence>
<organism evidence="2 3">
    <name type="scientific">Pristionchus entomophagus</name>
    <dbReference type="NCBI Taxonomy" id="358040"/>
    <lineage>
        <taxon>Eukaryota</taxon>
        <taxon>Metazoa</taxon>
        <taxon>Ecdysozoa</taxon>
        <taxon>Nematoda</taxon>
        <taxon>Chromadorea</taxon>
        <taxon>Rhabditida</taxon>
        <taxon>Rhabditina</taxon>
        <taxon>Diplogasteromorpha</taxon>
        <taxon>Diplogasteroidea</taxon>
        <taxon>Neodiplogasteridae</taxon>
        <taxon>Pristionchus</taxon>
    </lineage>
</organism>
<dbReference type="AlphaFoldDB" id="A0AAV5S9C8"/>
<accession>A0AAV5S9C8</accession>
<dbReference type="Proteomes" id="UP001432027">
    <property type="component" value="Unassembled WGS sequence"/>
</dbReference>
<evidence type="ECO:0000313" key="2">
    <source>
        <dbReference type="EMBL" id="GMS79711.1"/>
    </source>
</evidence>
<evidence type="ECO:0000313" key="3">
    <source>
        <dbReference type="Proteomes" id="UP001432027"/>
    </source>
</evidence>
<gene>
    <name evidence="2" type="ORF">PENTCL1PPCAC_1886</name>
</gene>
<feature type="region of interest" description="Disordered" evidence="1">
    <location>
        <begin position="45"/>
        <end position="85"/>
    </location>
</feature>